<dbReference type="GeneID" id="77472111"/>
<dbReference type="AlphaFoldDB" id="A0AAW4VRZ8"/>
<evidence type="ECO:0000313" key="3">
    <source>
        <dbReference type="Proteomes" id="UP001198439"/>
    </source>
</evidence>
<dbReference type="EMBL" id="JAJDKZ010000029">
    <property type="protein sequence ID" value="MCB8610916.1"/>
    <property type="molecule type" value="Genomic_DNA"/>
</dbReference>
<evidence type="ECO:0008006" key="4">
    <source>
        <dbReference type="Google" id="ProtNLM"/>
    </source>
</evidence>
<evidence type="ECO:0000313" key="2">
    <source>
        <dbReference type="EMBL" id="MCB8610916.1"/>
    </source>
</evidence>
<comment type="caution">
    <text evidence="2">The sequence shown here is derived from an EMBL/GenBank/DDBJ whole genome shotgun (WGS) entry which is preliminary data.</text>
</comment>
<dbReference type="RefSeq" id="WP_193446932.1">
    <property type="nucleotide sequence ID" value="NZ_JAJDKR010000029.1"/>
</dbReference>
<organism evidence="2 3">
    <name type="scientific">Faecalibacillus faecis</name>
    <dbReference type="NCBI Taxonomy" id="1982628"/>
    <lineage>
        <taxon>Bacteria</taxon>
        <taxon>Bacillati</taxon>
        <taxon>Bacillota</taxon>
        <taxon>Erysipelotrichia</taxon>
        <taxon>Erysipelotrichales</taxon>
        <taxon>Coprobacillaceae</taxon>
        <taxon>Faecalibacillus</taxon>
    </lineage>
</organism>
<reference evidence="2" key="1">
    <citation type="submission" date="2021-10" db="EMBL/GenBank/DDBJ databases">
        <title>Collection of gut derived symbiotic bacterial strains cultured from healthy donors.</title>
        <authorList>
            <person name="Lin H."/>
            <person name="Littmann E."/>
            <person name="Kohout C."/>
            <person name="Pamer E.G."/>
        </authorList>
    </citation>
    <scope>NUCLEOTIDE SEQUENCE</scope>
    <source>
        <strain evidence="2">DFI.4.48</strain>
    </source>
</reference>
<accession>A0AAW4VRZ8</accession>
<name>A0AAW4VRZ8_9FIRM</name>
<protein>
    <recommendedName>
        <fullName evidence="4">DNA-binding protein</fullName>
    </recommendedName>
</protein>
<dbReference type="Proteomes" id="UP001198439">
    <property type="component" value="Unassembled WGS sequence"/>
</dbReference>
<sequence length="145" mass="17610">MKRICPRCNEPLFSNCYVKDKGINTLSYLELIIKKEQFQKENKEIKSCYCSKCGYVELYVDIDDSNKHHNNDDDLNHLKRTVQQYARDYKKKMEQKKQEDEQLQIQLQKQLLEQKLLKEKIKESKKSKRKKALRKRIILKKMLRK</sequence>
<evidence type="ECO:0000256" key="1">
    <source>
        <dbReference type="SAM" id="Coils"/>
    </source>
</evidence>
<keyword evidence="1" id="KW-0175">Coiled coil</keyword>
<proteinExistence type="predicted"/>
<feature type="coiled-coil region" evidence="1">
    <location>
        <begin position="75"/>
        <end position="113"/>
    </location>
</feature>
<gene>
    <name evidence="2" type="ORF">LJD69_09955</name>
</gene>